<keyword evidence="1" id="KW-0805">Transcription regulation</keyword>
<keyword evidence="2" id="KW-0238">DNA-binding</keyword>
<proteinExistence type="predicted"/>
<keyword evidence="3" id="KW-0804">Transcription</keyword>
<accession>A0ABT8G9G7</accession>
<evidence type="ECO:0000256" key="3">
    <source>
        <dbReference type="ARBA" id="ARBA00023163"/>
    </source>
</evidence>
<dbReference type="InterPro" id="IPR001647">
    <property type="entry name" value="HTH_TetR"/>
</dbReference>
<evidence type="ECO:0000313" key="5">
    <source>
        <dbReference type="EMBL" id="MDN4475707.1"/>
    </source>
</evidence>
<gene>
    <name evidence="5" type="ORF">QQX09_07550</name>
</gene>
<organism evidence="5 6">
    <name type="scientific">Demequina litoralis</name>
    <dbReference type="NCBI Taxonomy" id="3051660"/>
    <lineage>
        <taxon>Bacteria</taxon>
        <taxon>Bacillati</taxon>
        <taxon>Actinomycetota</taxon>
        <taxon>Actinomycetes</taxon>
        <taxon>Micrococcales</taxon>
        <taxon>Demequinaceae</taxon>
        <taxon>Demequina</taxon>
    </lineage>
</organism>
<evidence type="ECO:0000256" key="1">
    <source>
        <dbReference type="ARBA" id="ARBA00023015"/>
    </source>
</evidence>
<keyword evidence="6" id="KW-1185">Reference proteome</keyword>
<feature type="domain" description="HTH tetR-type" evidence="4">
    <location>
        <begin position="25"/>
        <end position="63"/>
    </location>
</feature>
<evidence type="ECO:0000259" key="4">
    <source>
        <dbReference type="Pfam" id="PF00440"/>
    </source>
</evidence>
<dbReference type="Proteomes" id="UP001172728">
    <property type="component" value="Unassembled WGS sequence"/>
</dbReference>
<comment type="caution">
    <text evidence="5">The sequence shown here is derived from an EMBL/GenBank/DDBJ whole genome shotgun (WGS) entry which is preliminary data.</text>
</comment>
<name>A0ABT8G9G7_9MICO</name>
<dbReference type="Pfam" id="PF00440">
    <property type="entry name" value="TetR_N"/>
    <property type="match status" value="1"/>
</dbReference>
<dbReference type="SUPFAM" id="SSF46689">
    <property type="entry name" value="Homeodomain-like"/>
    <property type="match status" value="1"/>
</dbReference>
<protein>
    <submittedName>
        <fullName evidence="5">TetR/AcrR family transcriptional regulator</fullName>
    </submittedName>
</protein>
<reference evidence="5" key="1">
    <citation type="submission" date="2023-06" db="EMBL/GenBank/DDBJ databases">
        <title>Sysu t00192.</title>
        <authorList>
            <person name="Gao L."/>
            <person name="Fang B.-Z."/>
            <person name="Li W.-J."/>
        </authorList>
    </citation>
    <scope>NUCLEOTIDE SEQUENCE</scope>
    <source>
        <strain evidence="5">SYSU T00192</strain>
    </source>
</reference>
<dbReference type="PANTHER" id="PTHR30055">
    <property type="entry name" value="HTH-TYPE TRANSCRIPTIONAL REGULATOR RUTR"/>
    <property type="match status" value="1"/>
</dbReference>
<dbReference type="EMBL" id="JAUHPW010000005">
    <property type="protein sequence ID" value="MDN4475707.1"/>
    <property type="molecule type" value="Genomic_DNA"/>
</dbReference>
<dbReference type="Gene3D" id="1.10.357.10">
    <property type="entry name" value="Tetracycline Repressor, domain 2"/>
    <property type="match status" value="1"/>
</dbReference>
<evidence type="ECO:0000313" key="6">
    <source>
        <dbReference type="Proteomes" id="UP001172728"/>
    </source>
</evidence>
<dbReference type="PANTHER" id="PTHR30055:SF238">
    <property type="entry name" value="MYCOFACTOCIN BIOSYNTHESIS TRANSCRIPTIONAL REGULATOR MFTR-RELATED"/>
    <property type="match status" value="1"/>
</dbReference>
<dbReference type="InterPro" id="IPR050109">
    <property type="entry name" value="HTH-type_TetR-like_transc_reg"/>
</dbReference>
<sequence>MPTAAPVLGLRERNRLRRTRRVERAALTLALELGVDNVTVDMICEASDISPRTYFNYFGTKEGALIGPEPSVPDEAFVDEFVQARGPLVEDLMLLIARGFFATEPDRDVFTMRRELYAKEPSLQAVQVARMAGKRQATAELVRRRLASQHPDMPETEARDEAQLVMSVAFGAFPVISRLWIERSGEEAEVETYIHAAIARIRRIVSP</sequence>
<dbReference type="InterPro" id="IPR009057">
    <property type="entry name" value="Homeodomain-like_sf"/>
</dbReference>
<evidence type="ECO:0000256" key="2">
    <source>
        <dbReference type="ARBA" id="ARBA00023125"/>
    </source>
</evidence>
<dbReference type="RefSeq" id="WP_301133034.1">
    <property type="nucleotide sequence ID" value="NZ_JAUHPW010000005.1"/>
</dbReference>